<dbReference type="InterPro" id="IPR016130">
    <property type="entry name" value="Tyr_Pase_AS"/>
</dbReference>
<evidence type="ECO:0000259" key="5">
    <source>
        <dbReference type="PROSITE" id="PS50054"/>
    </source>
</evidence>
<evidence type="ECO:0000256" key="2">
    <source>
        <dbReference type="ARBA" id="ARBA00022801"/>
    </source>
</evidence>
<dbReference type="GO" id="GO:0005737">
    <property type="term" value="C:cytoplasm"/>
    <property type="evidence" value="ECO:0007669"/>
    <property type="project" value="TreeGrafter"/>
</dbReference>
<sequence>MDWDPLSPDEFAGYQELTVDVGQENVEEEWLKLQNKPKNSASNNPNSNVTNENKTTDDVNRGELQVSVEVQNIWSLINELKDEDKSFLSLAGLENDKIKNLSANREKRKLSKFFLLIKFCDSSKISPTTTFLIFCSCFFDRDVEFQQLEQIVPQKKPSFVSEILLILFLMAFLETRAVENVDKPAEELYSKKITLKFDEWKKEYDARDLQSQAHSVGPRMYLGPLSVAHNVNDLFYLNIGYTVTLTGDEEISSQIPIRDDTRRLHCKMLDTVASNVLSQMTKEYPRMVDWVKSKMSKEEKTQKNVLVHCSSGISRSSSFVIYYLMKNDQMSLQKAYHHVFTIRPCILPNDMLFQGLQNLEKGLFDITDASMKSNDYSAYALYVMLRWIKNITLKSCYQALEHCEGNADRACQYLIDLYSS</sequence>
<protein>
    <submittedName>
        <fullName evidence="7">Dual specificity protein phosphatase</fullName>
    </submittedName>
</protein>
<feature type="compositionally biased region" description="Low complexity" evidence="4">
    <location>
        <begin position="36"/>
        <end position="53"/>
    </location>
</feature>
<evidence type="ECO:0000259" key="6">
    <source>
        <dbReference type="PROSITE" id="PS50056"/>
    </source>
</evidence>
<evidence type="ECO:0000313" key="7">
    <source>
        <dbReference type="EMBL" id="ETO25617.1"/>
    </source>
</evidence>
<proteinExistence type="inferred from homology"/>
<dbReference type="Proteomes" id="UP000023152">
    <property type="component" value="Unassembled WGS sequence"/>
</dbReference>
<feature type="domain" description="Tyrosine-protein phosphatase" evidence="5">
    <location>
        <begin position="212"/>
        <end position="365"/>
    </location>
</feature>
<feature type="domain" description="Tyrosine specific protein phosphatases" evidence="6">
    <location>
        <begin position="282"/>
        <end position="354"/>
    </location>
</feature>
<keyword evidence="8" id="KW-1185">Reference proteome</keyword>
<dbReference type="AlphaFoldDB" id="X6NJT3"/>
<feature type="region of interest" description="Disordered" evidence="4">
    <location>
        <begin position="33"/>
        <end position="61"/>
    </location>
</feature>
<evidence type="ECO:0000256" key="3">
    <source>
        <dbReference type="ARBA" id="ARBA00022912"/>
    </source>
</evidence>
<dbReference type="OrthoDB" id="2017893at2759"/>
<dbReference type="SUPFAM" id="SSF52799">
    <property type="entry name" value="(Phosphotyrosine protein) phosphatases II"/>
    <property type="match status" value="1"/>
</dbReference>
<reference evidence="7 8" key="1">
    <citation type="journal article" date="2013" name="Curr. Biol.">
        <title>The Genome of the Foraminiferan Reticulomyxa filosa.</title>
        <authorList>
            <person name="Glockner G."/>
            <person name="Hulsmann N."/>
            <person name="Schleicher M."/>
            <person name="Noegel A.A."/>
            <person name="Eichinger L."/>
            <person name="Gallinger C."/>
            <person name="Pawlowski J."/>
            <person name="Sierra R."/>
            <person name="Euteneuer U."/>
            <person name="Pillet L."/>
            <person name="Moustafa A."/>
            <person name="Platzer M."/>
            <person name="Groth M."/>
            <person name="Szafranski K."/>
            <person name="Schliwa M."/>
        </authorList>
    </citation>
    <scope>NUCLEOTIDE SEQUENCE [LARGE SCALE GENOMIC DNA]</scope>
</reference>
<dbReference type="EMBL" id="ASPP01008391">
    <property type="protein sequence ID" value="ETO25617.1"/>
    <property type="molecule type" value="Genomic_DNA"/>
</dbReference>
<dbReference type="Pfam" id="PF00782">
    <property type="entry name" value="DSPc"/>
    <property type="match status" value="1"/>
</dbReference>
<accession>X6NJT3</accession>
<dbReference type="InterPro" id="IPR029021">
    <property type="entry name" value="Prot-tyrosine_phosphatase-like"/>
</dbReference>
<gene>
    <name evidence="7" type="ORF">RFI_11519</name>
</gene>
<dbReference type="PANTHER" id="PTHR45961">
    <property type="entry name" value="IP21249P"/>
    <property type="match status" value="1"/>
</dbReference>
<dbReference type="PROSITE" id="PS50054">
    <property type="entry name" value="TYR_PHOSPHATASE_DUAL"/>
    <property type="match status" value="1"/>
</dbReference>
<dbReference type="CDD" id="cd14498">
    <property type="entry name" value="DSP"/>
    <property type="match status" value="1"/>
</dbReference>
<dbReference type="GO" id="GO:0004721">
    <property type="term" value="F:phosphoprotein phosphatase activity"/>
    <property type="evidence" value="ECO:0007669"/>
    <property type="project" value="UniProtKB-KW"/>
</dbReference>
<dbReference type="SMART" id="SM00195">
    <property type="entry name" value="DSPc"/>
    <property type="match status" value="1"/>
</dbReference>
<keyword evidence="2" id="KW-0378">Hydrolase</keyword>
<name>X6NJT3_RETFI</name>
<comment type="caution">
    <text evidence="7">The sequence shown here is derived from an EMBL/GenBank/DDBJ whole genome shotgun (WGS) entry which is preliminary data.</text>
</comment>
<evidence type="ECO:0000256" key="1">
    <source>
        <dbReference type="ARBA" id="ARBA00008601"/>
    </source>
</evidence>
<dbReference type="InterPro" id="IPR052103">
    <property type="entry name" value="Dual_spec_Phospatases"/>
</dbReference>
<dbReference type="PROSITE" id="PS00383">
    <property type="entry name" value="TYR_PHOSPHATASE_1"/>
    <property type="match status" value="1"/>
</dbReference>
<dbReference type="InterPro" id="IPR000340">
    <property type="entry name" value="Dual-sp_phosphatase_cat-dom"/>
</dbReference>
<dbReference type="Gene3D" id="3.90.190.10">
    <property type="entry name" value="Protein tyrosine phosphatase superfamily"/>
    <property type="match status" value="1"/>
</dbReference>
<keyword evidence="3" id="KW-0904">Protein phosphatase</keyword>
<evidence type="ECO:0000313" key="8">
    <source>
        <dbReference type="Proteomes" id="UP000023152"/>
    </source>
</evidence>
<dbReference type="PROSITE" id="PS50056">
    <property type="entry name" value="TYR_PHOSPHATASE_2"/>
    <property type="match status" value="1"/>
</dbReference>
<comment type="similarity">
    <text evidence="1">Belongs to the protein-tyrosine phosphatase family. Non-receptor class dual specificity subfamily.</text>
</comment>
<dbReference type="PANTHER" id="PTHR45961:SF6">
    <property type="entry name" value="IP21249P"/>
    <property type="match status" value="1"/>
</dbReference>
<organism evidence="7 8">
    <name type="scientific">Reticulomyxa filosa</name>
    <dbReference type="NCBI Taxonomy" id="46433"/>
    <lineage>
        <taxon>Eukaryota</taxon>
        <taxon>Sar</taxon>
        <taxon>Rhizaria</taxon>
        <taxon>Retaria</taxon>
        <taxon>Foraminifera</taxon>
        <taxon>Monothalamids</taxon>
        <taxon>Reticulomyxidae</taxon>
        <taxon>Reticulomyxa</taxon>
    </lineage>
</organism>
<evidence type="ECO:0000256" key="4">
    <source>
        <dbReference type="SAM" id="MobiDB-lite"/>
    </source>
</evidence>
<dbReference type="InterPro" id="IPR020422">
    <property type="entry name" value="TYR_PHOSPHATASE_DUAL_dom"/>
</dbReference>
<dbReference type="InterPro" id="IPR000387">
    <property type="entry name" value="Tyr_Pase_dom"/>
</dbReference>